<protein>
    <recommendedName>
        <fullName evidence="3">Flagellin</fullName>
    </recommendedName>
</protein>
<keyword evidence="6" id="KW-0966">Cell projection</keyword>
<evidence type="ECO:0000256" key="1">
    <source>
        <dbReference type="ARBA" id="ARBA00005709"/>
    </source>
</evidence>
<proteinExistence type="inferred from homology"/>
<evidence type="ECO:0000256" key="2">
    <source>
        <dbReference type="ARBA" id="ARBA00023143"/>
    </source>
</evidence>
<evidence type="ECO:0000313" key="7">
    <source>
        <dbReference type="Proteomes" id="UP000823786"/>
    </source>
</evidence>
<dbReference type="RefSeq" id="WP_209856645.1">
    <property type="nucleotide sequence ID" value="NZ_JAGGJV010000012.1"/>
</dbReference>
<keyword evidence="6" id="KW-0969">Cilium</keyword>
<dbReference type="Pfam" id="PF00669">
    <property type="entry name" value="Flagellin_N"/>
    <property type="match status" value="1"/>
</dbReference>
<gene>
    <name evidence="6" type="ORF">J2Z75_005397</name>
</gene>
<organism evidence="6 7">
    <name type="scientific">Rhizobium herbae</name>
    <dbReference type="NCBI Taxonomy" id="508661"/>
    <lineage>
        <taxon>Bacteria</taxon>
        <taxon>Pseudomonadati</taxon>
        <taxon>Pseudomonadota</taxon>
        <taxon>Alphaproteobacteria</taxon>
        <taxon>Hyphomicrobiales</taxon>
        <taxon>Rhizobiaceae</taxon>
        <taxon>Rhizobium/Agrobacterium group</taxon>
        <taxon>Rhizobium</taxon>
    </lineage>
</organism>
<keyword evidence="3" id="KW-0964">Secreted</keyword>
<evidence type="ECO:0000259" key="4">
    <source>
        <dbReference type="Pfam" id="PF00669"/>
    </source>
</evidence>
<keyword evidence="2 3" id="KW-0975">Bacterial flagellum</keyword>
<dbReference type="SUPFAM" id="SSF64518">
    <property type="entry name" value="Phase 1 flagellin"/>
    <property type="match status" value="1"/>
</dbReference>
<evidence type="ECO:0000256" key="3">
    <source>
        <dbReference type="RuleBase" id="RU362073"/>
    </source>
</evidence>
<keyword evidence="7" id="KW-1185">Reference proteome</keyword>
<dbReference type="InterPro" id="IPR001029">
    <property type="entry name" value="Flagellin_N"/>
</dbReference>
<dbReference type="InterPro" id="IPR001492">
    <property type="entry name" value="Flagellin"/>
</dbReference>
<dbReference type="InterPro" id="IPR046358">
    <property type="entry name" value="Flagellin_C"/>
</dbReference>
<dbReference type="EMBL" id="JAGGJV010000012">
    <property type="protein sequence ID" value="MBP1861868.1"/>
    <property type="molecule type" value="Genomic_DNA"/>
</dbReference>
<evidence type="ECO:0000313" key="6">
    <source>
        <dbReference type="EMBL" id="MBP1861868.1"/>
    </source>
</evidence>
<dbReference type="Proteomes" id="UP000823786">
    <property type="component" value="Unassembled WGS sequence"/>
</dbReference>
<dbReference type="Pfam" id="PF00700">
    <property type="entry name" value="Flagellin_C"/>
    <property type="match status" value="1"/>
</dbReference>
<comment type="function">
    <text evidence="3">Flagellin is the subunit protein which polymerizes to form the filaments of bacterial flagella.</text>
</comment>
<dbReference type="Gene3D" id="1.20.1330.10">
    <property type="entry name" value="f41 fragment of flagellin, N-terminal domain"/>
    <property type="match status" value="1"/>
</dbReference>
<dbReference type="PANTHER" id="PTHR42792">
    <property type="entry name" value="FLAGELLIN"/>
    <property type="match status" value="1"/>
</dbReference>
<comment type="similarity">
    <text evidence="1 3">Belongs to the bacterial flagellin family.</text>
</comment>
<feature type="domain" description="Flagellin N-terminal" evidence="4">
    <location>
        <begin position="4"/>
        <end position="136"/>
    </location>
</feature>
<reference evidence="6 7" key="1">
    <citation type="submission" date="2021-03" db="EMBL/GenBank/DDBJ databases">
        <title>Genomic Encyclopedia of Type Strains, Phase IV (KMG-IV): sequencing the most valuable type-strain genomes for metagenomic binning, comparative biology and taxonomic classification.</title>
        <authorList>
            <person name="Goeker M."/>
        </authorList>
    </citation>
    <scope>NUCLEOTIDE SEQUENCE [LARGE SCALE GENOMIC DNA]</scope>
    <source>
        <strain evidence="6 7">DSM 26427</strain>
    </source>
</reference>
<comment type="subcellular location">
    <subcellularLocation>
        <location evidence="3">Secreted</location>
    </subcellularLocation>
    <subcellularLocation>
        <location evidence="3">Bacterial flagellum</location>
    </subcellularLocation>
</comment>
<comment type="caution">
    <text evidence="6">The sequence shown here is derived from an EMBL/GenBank/DDBJ whole genome shotgun (WGS) entry which is preliminary data.</text>
</comment>
<dbReference type="PANTHER" id="PTHR42792:SF2">
    <property type="entry name" value="FLAGELLIN"/>
    <property type="match status" value="1"/>
</dbReference>
<evidence type="ECO:0000259" key="5">
    <source>
        <dbReference type="Pfam" id="PF00700"/>
    </source>
</evidence>
<feature type="domain" description="Flagellin C-terminal" evidence="5">
    <location>
        <begin position="238"/>
        <end position="323"/>
    </location>
</feature>
<name>A0ABS4EV79_9HYPH</name>
<keyword evidence="6" id="KW-0282">Flagellum</keyword>
<sequence>MTSILTNSSAMAALSTLRSISSDMETTQGRISSGLKVGNASDNSAYWSIATTMKSDNKALSTVQDALGLGAAKTDTAYTGLNAAIDVVSEIKAKLVAAREPGVDKTKINKEITELKNQLVSTATSASFSGENWLYNDSTTAVGTKEMVGSFTRSASGTVSVGVLSFDASTSVLVDTKDSTKGQLTKAVSVAQPNGATAATTANATYHLIVASGGTAPTGSVAIALTATTADDDIEGMISAVDAMLTNLTDSAATLGATNKRISMQDDFMADLMDVIDKGVGRLVDADMNEESTRLKALQTQQQLGIQALSIANSDSQNILSLFR</sequence>
<accession>A0ABS4EV79</accession>